<sequence>MADMTSNTHVGSANLKGNAKAHIGNVVNIYQTEDRCLSDLRITDPRDDKTRIAATKGGLLEDSYGWILEHSDFRQWRDDEQSRLLWIKGDPGKGKTMLLCGIVDELTPRTRLEDREANTILSYFFCQAADERINSATAVLRGLIYLIVEQQPPLVSHIQKKYKHGGEDIFKDVNAWSALSTILLNILEDTSLKQTYVIIDALDECVTDLPKLLDFINTKSALLSRVKWIVSSRNWPDIEERLDSSAQQMRLCLELNEKSISAAVNTYIKHQVKQLAQKKKFSNETKDTVQRYLSSNSNDTFLWVALVCQNLEKMSLQNILAKLKEFPPGLDALYERMVKQIHDLEDVSDTKFCCQILATVLLVYRPVTMAELGSLVDSPENNFTDVESIHRAIGLCGSFLTVRDSQVYVIHQSAKDYLSDKALSTTFFPGPADVHNHIFLRSIQTMSVTLRRNMYDLSSPGLSRNEIKAPDPDPLSGIRYSCIYWVDHFCDIHSSNCQSQNKVDDESFQSVFLFLRKYFLYWLEALSLMGTIQDGIVSMARLEDLLRVSLYRQNN</sequence>
<reference evidence="3" key="1">
    <citation type="submission" date="2023-11" db="EMBL/GenBank/DDBJ databases">
        <title>The genome sequences of three competitors of mushroom-forming fungi.</title>
        <authorList>
            <person name="Beijen E."/>
            <person name="Ohm R.A."/>
        </authorList>
    </citation>
    <scope>NUCLEOTIDE SEQUENCE</scope>
    <source>
        <strain evidence="3">CBS 100526</strain>
    </source>
</reference>
<dbReference type="SUPFAM" id="SSF52540">
    <property type="entry name" value="P-loop containing nucleoside triphosphate hydrolases"/>
    <property type="match status" value="1"/>
</dbReference>
<gene>
    <name evidence="3" type="ORF">Triagg1_8863</name>
</gene>
<evidence type="ECO:0000256" key="1">
    <source>
        <dbReference type="ARBA" id="ARBA00022737"/>
    </source>
</evidence>
<dbReference type="InterPro" id="IPR007111">
    <property type="entry name" value="NACHT_NTPase"/>
</dbReference>
<dbReference type="RefSeq" id="XP_062752163.1">
    <property type="nucleotide sequence ID" value="XM_062903756.1"/>
</dbReference>
<dbReference type="Pfam" id="PF24883">
    <property type="entry name" value="NPHP3_N"/>
    <property type="match status" value="1"/>
</dbReference>
<dbReference type="EMBL" id="JAWRVG010000046">
    <property type="protein sequence ID" value="KAK4064864.1"/>
    <property type="molecule type" value="Genomic_DNA"/>
</dbReference>
<dbReference type="Proteomes" id="UP001273209">
    <property type="component" value="Unassembled WGS sequence"/>
</dbReference>
<dbReference type="FunFam" id="3.40.50.300:FF:001638">
    <property type="entry name" value="NACHT and WD40 domain protein"/>
    <property type="match status" value="1"/>
</dbReference>
<dbReference type="Gene3D" id="3.40.50.300">
    <property type="entry name" value="P-loop containing nucleotide triphosphate hydrolases"/>
    <property type="match status" value="1"/>
</dbReference>
<keyword evidence="1" id="KW-0677">Repeat</keyword>
<comment type="caution">
    <text evidence="3">The sequence shown here is derived from an EMBL/GenBank/DDBJ whole genome shotgun (WGS) entry which is preliminary data.</text>
</comment>
<evidence type="ECO:0000313" key="4">
    <source>
        <dbReference type="Proteomes" id="UP001273209"/>
    </source>
</evidence>
<evidence type="ECO:0000259" key="2">
    <source>
        <dbReference type="PROSITE" id="PS50837"/>
    </source>
</evidence>
<organism evidence="3 4">
    <name type="scientific">Trichoderma aggressivum f. europaeum</name>
    <dbReference type="NCBI Taxonomy" id="173218"/>
    <lineage>
        <taxon>Eukaryota</taxon>
        <taxon>Fungi</taxon>
        <taxon>Dikarya</taxon>
        <taxon>Ascomycota</taxon>
        <taxon>Pezizomycotina</taxon>
        <taxon>Sordariomycetes</taxon>
        <taxon>Hypocreomycetidae</taxon>
        <taxon>Hypocreales</taxon>
        <taxon>Hypocreaceae</taxon>
        <taxon>Trichoderma</taxon>
    </lineage>
</organism>
<feature type="domain" description="NACHT" evidence="2">
    <location>
        <begin position="83"/>
        <end position="309"/>
    </location>
</feature>
<dbReference type="InterPro" id="IPR056884">
    <property type="entry name" value="NPHP3-like_N"/>
</dbReference>
<dbReference type="InterPro" id="IPR027417">
    <property type="entry name" value="P-loop_NTPase"/>
</dbReference>
<evidence type="ECO:0000313" key="3">
    <source>
        <dbReference type="EMBL" id="KAK4064864.1"/>
    </source>
</evidence>
<dbReference type="GeneID" id="87923661"/>
<dbReference type="PROSITE" id="PS50837">
    <property type="entry name" value="NACHT"/>
    <property type="match status" value="1"/>
</dbReference>
<proteinExistence type="predicted"/>
<keyword evidence="4" id="KW-1185">Reference proteome</keyword>
<dbReference type="AlphaFoldDB" id="A0AAE1LWU6"/>
<dbReference type="PANTHER" id="PTHR10039">
    <property type="entry name" value="AMELOGENIN"/>
    <property type="match status" value="1"/>
</dbReference>
<protein>
    <recommendedName>
        <fullName evidence="2">NACHT domain-containing protein</fullName>
    </recommendedName>
</protein>
<name>A0AAE1LWU6_9HYPO</name>
<accession>A0AAE1LWU6</accession>